<keyword evidence="1" id="KW-0812">Transmembrane</keyword>
<dbReference type="AlphaFoldDB" id="A0A9D9IZY0"/>
<proteinExistence type="predicted"/>
<evidence type="ECO:0000313" key="3">
    <source>
        <dbReference type="Proteomes" id="UP000823772"/>
    </source>
</evidence>
<dbReference type="InterPro" id="IPR021457">
    <property type="entry name" value="DUF3108"/>
</dbReference>
<organism evidence="2 3">
    <name type="scientific">Candidatus Merdivivens faecigallinarum</name>
    <dbReference type="NCBI Taxonomy" id="2840871"/>
    <lineage>
        <taxon>Bacteria</taxon>
        <taxon>Pseudomonadati</taxon>
        <taxon>Bacteroidota</taxon>
        <taxon>Bacteroidia</taxon>
        <taxon>Bacteroidales</taxon>
        <taxon>Muribaculaceae</taxon>
        <taxon>Muribaculaceae incertae sedis</taxon>
        <taxon>Candidatus Merdivivens</taxon>
    </lineage>
</organism>
<name>A0A9D9IZY0_9BACT</name>
<reference evidence="2" key="2">
    <citation type="journal article" date="2021" name="PeerJ">
        <title>Extensive microbial diversity within the chicken gut microbiome revealed by metagenomics and culture.</title>
        <authorList>
            <person name="Gilroy R."/>
            <person name="Ravi A."/>
            <person name="Getino M."/>
            <person name="Pursley I."/>
            <person name="Horton D.L."/>
            <person name="Alikhan N.F."/>
            <person name="Baker D."/>
            <person name="Gharbi K."/>
            <person name="Hall N."/>
            <person name="Watson M."/>
            <person name="Adriaenssens E.M."/>
            <person name="Foster-Nyarko E."/>
            <person name="Jarju S."/>
            <person name="Secka A."/>
            <person name="Antonio M."/>
            <person name="Oren A."/>
            <person name="Chaudhuri R.R."/>
            <person name="La Ragione R."/>
            <person name="Hildebrand F."/>
            <person name="Pallen M.J."/>
        </authorList>
    </citation>
    <scope>NUCLEOTIDE SEQUENCE</scope>
    <source>
        <strain evidence="2">B3-2255</strain>
    </source>
</reference>
<dbReference type="Proteomes" id="UP000823772">
    <property type="component" value="Unassembled WGS sequence"/>
</dbReference>
<dbReference type="EMBL" id="JADILY010000080">
    <property type="protein sequence ID" value="MBO8481643.1"/>
    <property type="molecule type" value="Genomic_DNA"/>
</dbReference>
<reference evidence="2" key="1">
    <citation type="submission" date="2020-10" db="EMBL/GenBank/DDBJ databases">
        <authorList>
            <person name="Gilroy R."/>
        </authorList>
    </citation>
    <scope>NUCLEOTIDE SEQUENCE</scope>
    <source>
        <strain evidence="2">B3-2255</strain>
    </source>
</reference>
<keyword evidence="1" id="KW-0472">Membrane</keyword>
<keyword evidence="1" id="KW-1133">Transmembrane helix</keyword>
<dbReference type="Pfam" id="PF11306">
    <property type="entry name" value="DUF3108"/>
    <property type="match status" value="1"/>
</dbReference>
<evidence type="ECO:0000313" key="2">
    <source>
        <dbReference type="EMBL" id="MBO8481643.1"/>
    </source>
</evidence>
<sequence length="324" mass="36990">MRTDSHTMICLPEQVSDVGFRQNACRAFLFALACSCCLFFPMFSIHAQDVLPQERQKSLEELLQEPPRECLPVREISPGDCAFDEGERLEFSVRYVWGILDSEVGKASATVAEAEGGSGVPLYHCIAEGRTSRFFDMFFKVRERFESWFRQSDMRPLASSRDTYEGGYEARNNYRWIRPGEQIEADVYTTRLGDTSMVLPGTECTFDLVSLFYFARNLDFSNYEENVKYPISFAIDDGIYNLYFIILGRETIRIRGVGKFRTIKFAARMVAGEVFNGDTDMYIWVTDDKNKVPVYFESPIKVGSVSGRITGFSGLKHPLDSKID</sequence>
<comment type="caution">
    <text evidence="2">The sequence shown here is derived from an EMBL/GenBank/DDBJ whole genome shotgun (WGS) entry which is preliminary data.</text>
</comment>
<feature type="transmembrane region" description="Helical" evidence="1">
    <location>
        <begin position="27"/>
        <end position="47"/>
    </location>
</feature>
<evidence type="ECO:0000256" key="1">
    <source>
        <dbReference type="SAM" id="Phobius"/>
    </source>
</evidence>
<protein>
    <submittedName>
        <fullName evidence="2">DUF3108 domain-containing protein</fullName>
    </submittedName>
</protein>
<gene>
    <name evidence="2" type="ORF">IAC87_03750</name>
</gene>
<accession>A0A9D9IZY0</accession>